<protein>
    <submittedName>
        <fullName evidence="1">Secondary thiamine-phosphate synthase</fullName>
    </submittedName>
</protein>
<accession>A0ABM6PPN5</accession>
<gene>
    <name evidence="1" type="ORF">COP05_09755</name>
</gene>
<organism evidence="1 2">
    <name type="scientific">Dermabacter jinjuensis</name>
    <dbReference type="NCBI Taxonomy" id="1667168"/>
    <lineage>
        <taxon>Bacteria</taxon>
        <taxon>Bacillati</taxon>
        <taxon>Actinomycetota</taxon>
        <taxon>Actinomycetes</taxon>
        <taxon>Micrococcales</taxon>
        <taxon>Dermabacteraceae</taxon>
        <taxon>Dermabacter</taxon>
    </lineage>
</organism>
<dbReference type="Proteomes" id="UP000815698">
    <property type="component" value="Chromosome"/>
</dbReference>
<dbReference type="RefSeq" id="WP_096883391.1">
    <property type="nucleotide sequence ID" value="NZ_CP023482.1"/>
</dbReference>
<dbReference type="InterPro" id="IPR001602">
    <property type="entry name" value="UPF0047_YjbQ-like"/>
</dbReference>
<dbReference type="Gene3D" id="2.60.120.460">
    <property type="entry name" value="YjbQ-like"/>
    <property type="match status" value="1"/>
</dbReference>
<proteinExistence type="predicted"/>
<evidence type="ECO:0000313" key="2">
    <source>
        <dbReference type="Proteomes" id="UP000815698"/>
    </source>
</evidence>
<reference evidence="1 2" key="1">
    <citation type="journal article" date="2016" name="Int. J. Syst. Evol. Microbiol.">
        <title>Dermabacter jinjuensis sp. nov., a novel species of the genus Dermabacter isolated from a clinical specimen.</title>
        <authorList>
            <person name="Park Y.K."/>
            <person name="Lee K.M."/>
            <person name="Lee W.K."/>
            <person name="Cho M.J."/>
            <person name="Lee H.S."/>
            <person name="Cho Y.G."/>
            <person name="Lee Y.C."/>
            <person name="Lee W.K."/>
            <person name="Seong W.K."/>
            <person name="Hwang K.J."/>
        </authorList>
    </citation>
    <scope>NUCLEOTIDE SEQUENCE [LARGE SCALE GENOMIC DNA]</scope>
    <source>
        <strain evidence="1 2">32T</strain>
    </source>
</reference>
<dbReference type="Pfam" id="PF01894">
    <property type="entry name" value="YjbQ"/>
    <property type="match status" value="1"/>
</dbReference>
<evidence type="ECO:0000313" key="1">
    <source>
        <dbReference type="EMBL" id="ATH97328.1"/>
    </source>
</evidence>
<keyword evidence="2" id="KW-1185">Reference proteome</keyword>
<dbReference type="SUPFAM" id="SSF111038">
    <property type="entry name" value="YjbQ-like"/>
    <property type="match status" value="1"/>
</dbReference>
<dbReference type="EMBL" id="CP023482">
    <property type="protein sequence ID" value="ATH97328.1"/>
    <property type="molecule type" value="Genomic_DNA"/>
</dbReference>
<name>A0ABM6PPN5_9MICO</name>
<sequence>MTTYTTTLELRSHGGTASFIDVTAQVHETIAASGITNGVATIISPHTTCAVYFDEFAHDTVEDGTDYLQVDLDAALSRMFPAQTSFPPHGGYNYPGKAHYQAVESWPSAATFLPGGDRSQLLNADAHLKANIIGASETVAVLDGKAAFGETGYIFFVDFDRARERARKCHIVVTGD</sequence>
<dbReference type="InterPro" id="IPR035917">
    <property type="entry name" value="YjbQ-like_sf"/>
</dbReference>